<protein>
    <submittedName>
        <fullName evidence="1">Uncharacterized protein</fullName>
    </submittedName>
</protein>
<dbReference type="Proteomes" id="UP001228504">
    <property type="component" value="Unassembled WGS sequence"/>
</dbReference>
<proteinExistence type="predicted"/>
<comment type="caution">
    <text evidence="1">The sequence shown here is derived from an EMBL/GenBank/DDBJ whole genome shotgun (WGS) entry which is preliminary data.</text>
</comment>
<evidence type="ECO:0000313" key="2">
    <source>
        <dbReference type="Proteomes" id="UP001228504"/>
    </source>
</evidence>
<reference evidence="1 2" key="1">
    <citation type="submission" date="2023-07" db="EMBL/GenBank/DDBJ databases">
        <title>Genomic Encyclopedia of Type Strains, Phase IV (KMG-IV): sequencing the most valuable type-strain genomes for metagenomic binning, comparative biology and taxonomic classification.</title>
        <authorList>
            <person name="Goeker M."/>
        </authorList>
    </citation>
    <scope>NUCLEOTIDE SEQUENCE [LARGE SCALE GENOMIC DNA]</scope>
    <source>
        <strain evidence="1 2">DSM 20694</strain>
    </source>
</reference>
<accession>A0ABT9USN0</accession>
<organism evidence="1 2">
    <name type="scientific">Eubacterium multiforme</name>
    <dbReference type="NCBI Taxonomy" id="83339"/>
    <lineage>
        <taxon>Bacteria</taxon>
        <taxon>Bacillati</taxon>
        <taxon>Bacillota</taxon>
        <taxon>Clostridia</taxon>
        <taxon>Eubacteriales</taxon>
        <taxon>Eubacteriaceae</taxon>
        <taxon>Eubacterium</taxon>
    </lineage>
</organism>
<dbReference type="RefSeq" id="WP_307484672.1">
    <property type="nucleotide sequence ID" value="NZ_JAUSUF010000003.1"/>
</dbReference>
<gene>
    <name evidence="1" type="ORF">J2S18_001263</name>
</gene>
<sequence length="117" mass="13594">MIEGQTCIFDFNMLSGEEKHIKFPYKQMIVILEALENLKKDIEEFEPDNSLNKIRFENKLEEVNYLIEVIETGAEYNFHKHLDKCINRKEKNDDAGMDALSAAVVLKEEDKIKQGGK</sequence>
<evidence type="ECO:0000313" key="1">
    <source>
        <dbReference type="EMBL" id="MDQ0149333.1"/>
    </source>
</evidence>
<keyword evidence="2" id="KW-1185">Reference proteome</keyword>
<dbReference type="EMBL" id="JAUSUF010000003">
    <property type="protein sequence ID" value="MDQ0149333.1"/>
    <property type="molecule type" value="Genomic_DNA"/>
</dbReference>
<name>A0ABT9USN0_9FIRM</name>